<name>A0AAC9UIM5_9GAMM</name>
<gene>
    <name evidence="1" type="ORF">PNIG_a1361</name>
</gene>
<keyword evidence="2" id="KW-1185">Reference proteome</keyword>
<dbReference type="AlphaFoldDB" id="A0AAC9UIM5"/>
<evidence type="ECO:0000313" key="1">
    <source>
        <dbReference type="EMBL" id="ASM53527.1"/>
    </source>
</evidence>
<dbReference type="Proteomes" id="UP000198329">
    <property type="component" value="Chromosome I"/>
</dbReference>
<organism evidence="1 2">
    <name type="scientific">Pseudoalteromonas nigrifaciens</name>
    <dbReference type="NCBI Taxonomy" id="28109"/>
    <lineage>
        <taxon>Bacteria</taxon>
        <taxon>Pseudomonadati</taxon>
        <taxon>Pseudomonadota</taxon>
        <taxon>Gammaproteobacteria</taxon>
        <taxon>Alteromonadales</taxon>
        <taxon>Pseudoalteromonadaceae</taxon>
        <taxon>Pseudoalteromonas</taxon>
    </lineage>
</organism>
<reference evidence="1 2" key="1">
    <citation type="submission" date="2015-03" db="EMBL/GenBank/DDBJ databases">
        <authorList>
            <person name="Xie B.-B."/>
            <person name="Rong J.-C."/>
            <person name="Qin Q.-L."/>
            <person name="Zhang Y.-Z."/>
        </authorList>
    </citation>
    <scope>NUCLEOTIDE SEQUENCE [LARGE SCALE GENOMIC DNA]</scope>
    <source>
        <strain evidence="1 2">KMM 661</strain>
    </source>
</reference>
<proteinExistence type="predicted"/>
<protein>
    <submittedName>
        <fullName evidence="1">Uncharacterized protein</fullName>
    </submittedName>
</protein>
<accession>A0AAC9UIM5</accession>
<sequence length="37" mass="4196">MTGFRSFEAFASTRFGAKVSYIDKSSMDKNVLEYSSH</sequence>
<dbReference type="KEGG" id="png:PNIG_a1361"/>
<evidence type="ECO:0000313" key="2">
    <source>
        <dbReference type="Proteomes" id="UP000198329"/>
    </source>
</evidence>
<dbReference type="EMBL" id="CP011036">
    <property type="protein sequence ID" value="ASM53527.1"/>
    <property type="molecule type" value="Genomic_DNA"/>
</dbReference>